<dbReference type="Proteomes" id="UP001140949">
    <property type="component" value="Unassembled WGS sequence"/>
</dbReference>
<dbReference type="AlphaFoldDB" id="A0AAX6GA52"/>
<dbReference type="EMBL" id="JANAVB010037419">
    <property type="protein sequence ID" value="KAJ6802084.1"/>
    <property type="molecule type" value="Genomic_DNA"/>
</dbReference>
<gene>
    <name evidence="1" type="ORF">M6B38_195165</name>
    <name evidence="2" type="ORF">M6B38_376650</name>
</gene>
<comment type="caution">
    <text evidence="2">The sequence shown here is derived from an EMBL/GenBank/DDBJ whole genome shotgun (WGS) entry which is preliminary data.</text>
</comment>
<reference evidence="2" key="1">
    <citation type="journal article" date="2023" name="GigaByte">
        <title>Genome assembly of the bearded iris, Iris pallida Lam.</title>
        <authorList>
            <person name="Bruccoleri R.E."/>
            <person name="Oakeley E.J."/>
            <person name="Faust A.M.E."/>
            <person name="Altorfer M."/>
            <person name="Dessus-Babus S."/>
            <person name="Burckhardt D."/>
            <person name="Oertli M."/>
            <person name="Naumann U."/>
            <person name="Petersen F."/>
            <person name="Wong J."/>
        </authorList>
    </citation>
    <scope>NUCLEOTIDE SEQUENCE</scope>
    <source>
        <strain evidence="2">GSM-AAB239-AS_SAM_17_03QT</strain>
    </source>
</reference>
<accession>A0AAX6GA52</accession>
<name>A0AAX6GA52_IRIPA</name>
<proteinExistence type="predicted"/>
<keyword evidence="3" id="KW-1185">Reference proteome</keyword>
<evidence type="ECO:0000313" key="3">
    <source>
        <dbReference type="Proteomes" id="UP001140949"/>
    </source>
</evidence>
<evidence type="ECO:0000313" key="2">
    <source>
        <dbReference type="EMBL" id="KAJ6825539.1"/>
    </source>
</evidence>
<sequence length="54" mass="5800">MKLLPRFVIRLELAVVTKQGSVGMLLAVGSGKSKESSSAMTMSHFSFGARLSTR</sequence>
<reference evidence="2" key="2">
    <citation type="submission" date="2023-04" db="EMBL/GenBank/DDBJ databases">
        <authorList>
            <person name="Bruccoleri R.E."/>
            <person name="Oakeley E.J."/>
            <person name="Faust A.-M."/>
            <person name="Dessus-Babus S."/>
            <person name="Altorfer M."/>
            <person name="Burckhardt D."/>
            <person name="Oertli M."/>
            <person name="Naumann U."/>
            <person name="Petersen F."/>
            <person name="Wong J."/>
        </authorList>
    </citation>
    <scope>NUCLEOTIDE SEQUENCE</scope>
    <source>
        <strain evidence="2">GSM-AAB239-AS_SAM_17_03QT</strain>
        <tissue evidence="2">Leaf</tissue>
    </source>
</reference>
<organism evidence="2 3">
    <name type="scientific">Iris pallida</name>
    <name type="common">Sweet iris</name>
    <dbReference type="NCBI Taxonomy" id="29817"/>
    <lineage>
        <taxon>Eukaryota</taxon>
        <taxon>Viridiplantae</taxon>
        <taxon>Streptophyta</taxon>
        <taxon>Embryophyta</taxon>
        <taxon>Tracheophyta</taxon>
        <taxon>Spermatophyta</taxon>
        <taxon>Magnoliopsida</taxon>
        <taxon>Liliopsida</taxon>
        <taxon>Asparagales</taxon>
        <taxon>Iridaceae</taxon>
        <taxon>Iridoideae</taxon>
        <taxon>Irideae</taxon>
        <taxon>Iris</taxon>
    </lineage>
</organism>
<protein>
    <submittedName>
        <fullName evidence="2">Vacuolar ATP synthase subunit B</fullName>
    </submittedName>
</protein>
<dbReference type="EMBL" id="JANAVB010021600">
    <property type="protein sequence ID" value="KAJ6825539.1"/>
    <property type="molecule type" value="Genomic_DNA"/>
</dbReference>
<evidence type="ECO:0000313" key="1">
    <source>
        <dbReference type="EMBL" id="KAJ6802084.1"/>
    </source>
</evidence>